<name>E5XT55_SEGRC</name>
<organism evidence="1 2">
    <name type="scientific">Segniliparus rugosus (strain ATCC BAA-974 / DSM 45345 / CCUG 50838 / CIP 108380 / JCM 13579 / CDC 945)</name>
    <dbReference type="NCBI Taxonomy" id="679197"/>
    <lineage>
        <taxon>Bacteria</taxon>
        <taxon>Bacillati</taxon>
        <taxon>Actinomycetota</taxon>
        <taxon>Actinomycetes</taxon>
        <taxon>Mycobacteriales</taxon>
        <taxon>Segniliparaceae</taxon>
        <taxon>Segniliparus</taxon>
    </lineage>
</organism>
<accession>E5XT55</accession>
<evidence type="ECO:0000313" key="1">
    <source>
        <dbReference type="EMBL" id="EFV12466.1"/>
    </source>
</evidence>
<sequence>MTTDVPVPRPLRRLTRDDVALGLMYTSGGYWCSAEENAAIEAALADPESRRAGDLFDQAGALLAALLMVEFERQVAQRAGFVGTCLFLHVNRRPAPRGLDQDAAFDLVTGAAECRIGALEAGERLRALWSVGHDHTEER</sequence>
<dbReference type="HOGENOM" id="CLU_1853840_0_0_11"/>
<proteinExistence type="predicted"/>
<evidence type="ECO:0000313" key="2">
    <source>
        <dbReference type="Proteomes" id="UP000004816"/>
    </source>
</evidence>
<dbReference type="EMBL" id="ACZI02000002">
    <property type="protein sequence ID" value="EFV12466.1"/>
    <property type="molecule type" value="Genomic_DNA"/>
</dbReference>
<gene>
    <name evidence="1" type="ORF">HMPREF9336_02677</name>
</gene>
<dbReference type="STRING" id="679197.HMPREF9336_02677"/>
<comment type="caution">
    <text evidence="1">The sequence shown here is derived from an EMBL/GenBank/DDBJ whole genome shotgun (WGS) entry which is preliminary data.</text>
</comment>
<protein>
    <submittedName>
        <fullName evidence="1">Uncharacterized protein</fullName>
    </submittedName>
</protein>
<dbReference type="RefSeq" id="WP_007471198.1">
    <property type="nucleotide sequence ID" value="NZ_KI391953.1"/>
</dbReference>
<reference evidence="1 2" key="1">
    <citation type="journal article" date="2011" name="Stand. Genomic Sci.">
        <title>High quality draft genome sequence of Segniliparus rugosus CDC 945(T)= (ATCC BAA-974(T)).</title>
        <authorList>
            <person name="Earl A.M."/>
            <person name="Desjardins C.A."/>
            <person name="Fitzgerald M.G."/>
            <person name="Arachchi H.M."/>
            <person name="Zeng Q."/>
            <person name="Mehta T."/>
            <person name="Griggs A."/>
            <person name="Birren B.W."/>
            <person name="Toney N.C."/>
            <person name="Carr J."/>
            <person name="Posey J."/>
            <person name="Butler W.R."/>
        </authorList>
    </citation>
    <scope>NUCLEOTIDE SEQUENCE [LARGE SCALE GENOMIC DNA]</scope>
    <source>
        <strain evidence="2">ATCC BAA-974 / DSM 45345 / CCUG 50838 / CIP 108380 / JCM 13579 / CDC 945</strain>
    </source>
</reference>
<dbReference type="AlphaFoldDB" id="E5XT55"/>
<dbReference type="Proteomes" id="UP000004816">
    <property type="component" value="Unassembled WGS sequence"/>
</dbReference>
<keyword evidence="2" id="KW-1185">Reference proteome</keyword>